<gene>
    <name evidence="2" type="ORF">ENQ20_04935</name>
</gene>
<dbReference type="EMBL" id="DSMG01000053">
    <property type="protein sequence ID" value="HDX30821.1"/>
    <property type="molecule type" value="Genomic_DNA"/>
</dbReference>
<feature type="transmembrane region" description="Helical" evidence="1">
    <location>
        <begin position="180"/>
        <end position="203"/>
    </location>
</feature>
<name>A0A7C1JGG7_9CHLR</name>
<keyword evidence="1" id="KW-0472">Membrane</keyword>
<organism evidence="2">
    <name type="scientific">Caldilinea aerophila</name>
    <dbReference type="NCBI Taxonomy" id="133453"/>
    <lineage>
        <taxon>Bacteria</taxon>
        <taxon>Bacillati</taxon>
        <taxon>Chloroflexota</taxon>
        <taxon>Caldilineae</taxon>
        <taxon>Caldilineales</taxon>
        <taxon>Caldilineaceae</taxon>
        <taxon>Caldilinea</taxon>
    </lineage>
</organism>
<accession>A0A7C1JGG7</accession>
<feature type="transmembrane region" description="Helical" evidence="1">
    <location>
        <begin position="88"/>
        <end position="110"/>
    </location>
</feature>
<keyword evidence="1" id="KW-0812">Transmembrane</keyword>
<sequence length="273" mass="29916">MNRRAVRAVVRRDLLLVTRSKGVMIPLILVPLILMIVLPAVIAFAMPASAHIPGANRAGMEQFLEQMPPVLKAQCAGYTLEQQLVAYALLYMFAPLFLVMPLMVSTVIAADSFAGEKERKTLEALIYTPTTDLELFVGKLLSAWLPAMAISLLSFVLYGVTANLSAWPIMQRVFFPNPMWLVLVFWVTPAAAAVGMGAAVLVSSRVNSFQEAYQISGVVVVPIVALVIVQALGVIYLSAALTAMLGLFLWVVAAALLWWGVRIFRRSEIIARW</sequence>
<feature type="transmembrane region" description="Helical" evidence="1">
    <location>
        <begin position="243"/>
        <end position="264"/>
    </location>
</feature>
<comment type="caution">
    <text evidence="2">The sequence shown here is derived from an EMBL/GenBank/DDBJ whole genome shotgun (WGS) entry which is preliminary data.</text>
</comment>
<dbReference type="PANTHER" id="PTHR43471">
    <property type="entry name" value="ABC TRANSPORTER PERMEASE"/>
    <property type="match status" value="1"/>
</dbReference>
<evidence type="ECO:0000313" key="2">
    <source>
        <dbReference type="EMBL" id="HDX30821.1"/>
    </source>
</evidence>
<dbReference type="PANTHER" id="PTHR43471:SF1">
    <property type="entry name" value="ABC TRANSPORTER PERMEASE PROTEIN NOSY-RELATED"/>
    <property type="match status" value="1"/>
</dbReference>
<feature type="transmembrane region" description="Helical" evidence="1">
    <location>
        <begin position="140"/>
        <end position="160"/>
    </location>
</feature>
<feature type="transmembrane region" description="Helical" evidence="1">
    <location>
        <begin position="215"/>
        <end position="237"/>
    </location>
</feature>
<evidence type="ECO:0000256" key="1">
    <source>
        <dbReference type="SAM" id="Phobius"/>
    </source>
</evidence>
<reference evidence="2" key="1">
    <citation type="journal article" date="2020" name="mSystems">
        <title>Genome- and Community-Level Interaction Insights into Carbon Utilization and Element Cycling Functions of Hydrothermarchaeota in Hydrothermal Sediment.</title>
        <authorList>
            <person name="Zhou Z."/>
            <person name="Liu Y."/>
            <person name="Xu W."/>
            <person name="Pan J."/>
            <person name="Luo Z.H."/>
            <person name="Li M."/>
        </authorList>
    </citation>
    <scope>NUCLEOTIDE SEQUENCE [LARGE SCALE GENOMIC DNA]</scope>
    <source>
        <strain evidence="2">SpSt-289</strain>
    </source>
</reference>
<evidence type="ECO:0008006" key="3">
    <source>
        <dbReference type="Google" id="ProtNLM"/>
    </source>
</evidence>
<dbReference type="AlphaFoldDB" id="A0A7C1JGG7"/>
<dbReference type="Pfam" id="PF12679">
    <property type="entry name" value="ABC2_membrane_2"/>
    <property type="match status" value="1"/>
</dbReference>
<dbReference type="GO" id="GO:0140359">
    <property type="term" value="F:ABC-type transporter activity"/>
    <property type="evidence" value="ECO:0007669"/>
    <property type="project" value="InterPro"/>
</dbReference>
<feature type="transmembrane region" description="Helical" evidence="1">
    <location>
        <begin position="21"/>
        <end position="46"/>
    </location>
</feature>
<dbReference type="GO" id="GO:0005886">
    <property type="term" value="C:plasma membrane"/>
    <property type="evidence" value="ECO:0007669"/>
    <property type="project" value="UniProtKB-SubCell"/>
</dbReference>
<protein>
    <recommendedName>
        <fullName evidence="3">ABC transporter permease</fullName>
    </recommendedName>
</protein>
<keyword evidence="1" id="KW-1133">Transmembrane helix</keyword>
<proteinExistence type="predicted"/>